<evidence type="ECO:0000313" key="2">
    <source>
        <dbReference type="Proteomes" id="UP000253729"/>
    </source>
</evidence>
<reference evidence="1 2" key="1">
    <citation type="submission" date="2018-07" db="EMBL/GenBank/DDBJ databases">
        <title>The genomes of Aspergillus section Nigri reveals drivers in fungal speciation.</title>
        <authorList>
            <consortium name="DOE Joint Genome Institute"/>
            <person name="Vesth T.C."/>
            <person name="Nybo J."/>
            <person name="Theobald S."/>
            <person name="Brandl J."/>
            <person name="Frisvad J.C."/>
            <person name="Nielsen K.F."/>
            <person name="Lyhne E.K."/>
            <person name="Kogle M.E."/>
            <person name="Kuo A."/>
            <person name="Riley R."/>
            <person name="Clum A."/>
            <person name="Nolan M."/>
            <person name="Lipzen A."/>
            <person name="Salamov A."/>
            <person name="Henrissat B."/>
            <person name="Wiebenga A."/>
            <person name="De vries R.P."/>
            <person name="Grigoriev I.V."/>
            <person name="Mortensen U.H."/>
            <person name="Andersen M.R."/>
            <person name="Baker S.E."/>
        </authorList>
    </citation>
    <scope>NUCLEOTIDE SEQUENCE [LARGE SCALE GENOMIC DNA]</scope>
    <source>
        <strain evidence="1 2">CBS 139.54b</strain>
    </source>
</reference>
<dbReference type="RefSeq" id="XP_026626359.1">
    <property type="nucleotide sequence ID" value="XM_026766357.1"/>
</dbReference>
<name>A0A3F3Q2V3_9EURO</name>
<gene>
    <name evidence="1" type="ORF">BDQ94DRAFT_143960</name>
</gene>
<dbReference type="Proteomes" id="UP000253729">
    <property type="component" value="Unassembled WGS sequence"/>
</dbReference>
<protein>
    <submittedName>
        <fullName evidence="1">Uncharacterized protein</fullName>
    </submittedName>
</protein>
<keyword evidence="2" id="KW-1185">Reference proteome</keyword>
<dbReference type="AlphaFoldDB" id="A0A3F3Q2V3"/>
<sequence length="55" mass="6255">MLHQFPPSRLNLHDRSFFQTSHTVLRHSAICRQSSSALTVTTFAVHSSFSEIARL</sequence>
<evidence type="ECO:0000313" key="1">
    <source>
        <dbReference type="EMBL" id="RDH33337.1"/>
    </source>
</evidence>
<proteinExistence type="predicted"/>
<dbReference type="EMBL" id="KZ852047">
    <property type="protein sequence ID" value="RDH33337.1"/>
    <property type="molecule type" value="Genomic_DNA"/>
</dbReference>
<dbReference type="GeneID" id="38134713"/>
<organism evidence="1 2">
    <name type="scientific">Aspergillus welwitschiae</name>
    <dbReference type="NCBI Taxonomy" id="1341132"/>
    <lineage>
        <taxon>Eukaryota</taxon>
        <taxon>Fungi</taxon>
        <taxon>Dikarya</taxon>
        <taxon>Ascomycota</taxon>
        <taxon>Pezizomycotina</taxon>
        <taxon>Eurotiomycetes</taxon>
        <taxon>Eurotiomycetidae</taxon>
        <taxon>Eurotiales</taxon>
        <taxon>Aspergillaceae</taxon>
        <taxon>Aspergillus</taxon>
        <taxon>Aspergillus subgen. Circumdati</taxon>
    </lineage>
</organism>
<accession>A0A3F3Q2V3</accession>